<dbReference type="Proteomes" id="UP000324585">
    <property type="component" value="Unassembled WGS sequence"/>
</dbReference>
<keyword evidence="7" id="KW-1185">Reference proteome</keyword>
<dbReference type="PROSITE" id="PS50830">
    <property type="entry name" value="TNASE_3"/>
    <property type="match status" value="1"/>
</dbReference>
<evidence type="ECO:0000256" key="3">
    <source>
        <dbReference type="ARBA" id="ARBA00022801"/>
    </source>
</evidence>
<dbReference type="SMART" id="SM00318">
    <property type="entry name" value="SNc"/>
    <property type="match status" value="1"/>
</dbReference>
<proteinExistence type="predicted"/>
<keyword evidence="1" id="KW-0540">Nuclease</keyword>
<reference evidence="7" key="1">
    <citation type="journal article" date="2019" name="Nat. Commun.">
        <title>Expansion of phycobilisome linker gene families in mesophilic red algae.</title>
        <authorList>
            <person name="Lee J."/>
            <person name="Kim D."/>
            <person name="Bhattacharya D."/>
            <person name="Yoon H.S."/>
        </authorList>
    </citation>
    <scope>NUCLEOTIDE SEQUENCE [LARGE SCALE GENOMIC DNA]</scope>
    <source>
        <strain evidence="7">CCMP 1328</strain>
    </source>
</reference>
<comment type="caution">
    <text evidence="6">The sequence shown here is derived from an EMBL/GenBank/DDBJ whole genome shotgun (WGS) entry which is preliminary data.</text>
</comment>
<dbReference type="Pfam" id="PF00565">
    <property type="entry name" value="SNase"/>
    <property type="match status" value="1"/>
</dbReference>
<dbReference type="InterPro" id="IPR035437">
    <property type="entry name" value="SNase_OB-fold_sf"/>
</dbReference>
<evidence type="ECO:0000313" key="6">
    <source>
        <dbReference type="EMBL" id="KAA8493142.1"/>
    </source>
</evidence>
<dbReference type="OMA" id="KGRARLM"/>
<protein>
    <submittedName>
        <fullName evidence="6">Putative endonuclease LCL3</fullName>
    </submittedName>
</protein>
<dbReference type="PANTHER" id="PTHR12302:SF3">
    <property type="entry name" value="SERINE_THREONINE-PROTEIN KINASE 31"/>
    <property type="match status" value="1"/>
</dbReference>
<accession>A0A5J4YQS3</accession>
<dbReference type="PANTHER" id="PTHR12302">
    <property type="entry name" value="EBNA2 BINDING PROTEIN P100"/>
    <property type="match status" value="1"/>
</dbReference>
<feature type="domain" description="TNase-like" evidence="5">
    <location>
        <begin position="152"/>
        <end position="311"/>
    </location>
</feature>
<dbReference type="OrthoDB" id="430293at2759"/>
<dbReference type="EMBL" id="VRMN01000007">
    <property type="protein sequence ID" value="KAA8493142.1"/>
    <property type="molecule type" value="Genomic_DNA"/>
</dbReference>
<evidence type="ECO:0000259" key="5">
    <source>
        <dbReference type="PROSITE" id="PS50830"/>
    </source>
</evidence>
<evidence type="ECO:0000256" key="4">
    <source>
        <dbReference type="SAM" id="MobiDB-lite"/>
    </source>
</evidence>
<evidence type="ECO:0000256" key="2">
    <source>
        <dbReference type="ARBA" id="ARBA00022759"/>
    </source>
</evidence>
<sequence length="378" mass="41839">MEYVEKDAGKDGPPLPSVPLVRASENKSRAAASGQFQLAFISERRTKKGRARLMESTQRSLAGWFRTVKDVSGSVCRFASSQFEPRRPLGRGVRSVQAFAADMDRKHPESMAALRTASCVLLAGIVLYALRRGFKVIRTADDLTPRMMSGRVRLRGVVASVGDGDNFRFAHEPLFRRTAMVTGKDAKLPRGWLGKNTIHVRLAGVDAPECAHFGQPGQKHGPEALAWLRKTLLNKKVTIRVFHRDQYQRAVSEVRYKPHWFSRTRDVSLELVKAGYGVVYNGVGEQHYGMKHAFMAAMEAAKKARKGMWRDGPNVLGPQEYKRSLKGSATAIGVGIVDTAMSHPRSGSFLEDALRWLIKGKPVQASAGAEHPILQPEP</sequence>
<gene>
    <name evidence="6" type="ORF">FVE85_8587</name>
</gene>
<dbReference type="GO" id="GO:0016787">
    <property type="term" value="F:hydrolase activity"/>
    <property type="evidence" value="ECO:0007669"/>
    <property type="project" value="UniProtKB-KW"/>
</dbReference>
<dbReference type="GO" id="GO:0005739">
    <property type="term" value="C:mitochondrion"/>
    <property type="evidence" value="ECO:0007669"/>
    <property type="project" value="TreeGrafter"/>
</dbReference>
<dbReference type="AlphaFoldDB" id="A0A5J4YQS3"/>
<keyword evidence="2 6" id="KW-0255">Endonuclease</keyword>
<dbReference type="Gene3D" id="2.40.50.90">
    <property type="match status" value="1"/>
</dbReference>
<evidence type="ECO:0000256" key="1">
    <source>
        <dbReference type="ARBA" id="ARBA00022722"/>
    </source>
</evidence>
<name>A0A5J4YQS3_PORPP</name>
<evidence type="ECO:0000313" key="7">
    <source>
        <dbReference type="Proteomes" id="UP000324585"/>
    </source>
</evidence>
<dbReference type="GO" id="GO:0004519">
    <property type="term" value="F:endonuclease activity"/>
    <property type="evidence" value="ECO:0007669"/>
    <property type="project" value="UniProtKB-KW"/>
</dbReference>
<organism evidence="6 7">
    <name type="scientific">Porphyridium purpureum</name>
    <name type="common">Red alga</name>
    <name type="synonym">Porphyridium cruentum</name>
    <dbReference type="NCBI Taxonomy" id="35688"/>
    <lineage>
        <taxon>Eukaryota</taxon>
        <taxon>Rhodophyta</taxon>
        <taxon>Bangiophyceae</taxon>
        <taxon>Porphyridiales</taxon>
        <taxon>Porphyridiaceae</taxon>
        <taxon>Porphyridium</taxon>
    </lineage>
</organism>
<dbReference type="InterPro" id="IPR016071">
    <property type="entry name" value="Staphylococal_nuclease_OB-fold"/>
</dbReference>
<dbReference type="SUPFAM" id="SSF50199">
    <property type="entry name" value="Staphylococcal nuclease"/>
    <property type="match status" value="1"/>
</dbReference>
<feature type="compositionally biased region" description="Basic and acidic residues" evidence="4">
    <location>
        <begin position="1"/>
        <end position="10"/>
    </location>
</feature>
<feature type="region of interest" description="Disordered" evidence="4">
    <location>
        <begin position="1"/>
        <end position="20"/>
    </location>
</feature>
<keyword evidence="3" id="KW-0378">Hydrolase</keyword>